<protein>
    <submittedName>
        <fullName evidence="1">Uncharacterized protein</fullName>
    </submittedName>
</protein>
<proteinExistence type="predicted"/>
<comment type="caution">
    <text evidence="1">The sequence shown here is derived from an EMBL/GenBank/DDBJ whole genome shotgun (WGS) entry which is preliminary data.</text>
</comment>
<reference evidence="1" key="1">
    <citation type="submission" date="2022-04" db="EMBL/GenBank/DDBJ databases">
        <title>Genome of the entomopathogenic fungus Entomophthora muscae.</title>
        <authorList>
            <person name="Elya C."/>
            <person name="Lovett B.R."/>
            <person name="Lee E."/>
            <person name="Macias A.M."/>
            <person name="Hajek A.E."/>
            <person name="De Bivort B.L."/>
            <person name="Kasson M.T."/>
            <person name="De Fine Licht H.H."/>
            <person name="Stajich J.E."/>
        </authorList>
    </citation>
    <scope>NUCLEOTIDE SEQUENCE</scope>
    <source>
        <strain evidence="1">Berkeley</strain>
    </source>
</reference>
<organism evidence="1 2">
    <name type="scientific">Entomophthora muscae</name>
    <dbReference type="NCBI Taxonomy" id="34485"/>
    <lineage>
        <taxon>Eukaryota</taxon>
        <taxon>Fungi</taxon>
        <taxon>Fungi incertae sedis</taxon>
        <taxon>Zoopagomycota</taxon>
        <taxon>Entomophthoromycotina</taxon>
        <taxon>Entomophthoromycetes</taxon>
        <taxon>Entomophthorales</taxon>
        <taxon>Entomophthoraceae</taxon>
        <taxon>Entomophthora</taxon>
    </lineage>
</organism>
<dbReference type="EMBL" id="QTSX02002403">
    <property type="protein sequence ID" value="KAJ9075652.1"/>
    <property type="molecule type" value="Genomic_DNA"/>
</dbReference>
<keyword evidence="2" id="KW-1185">Reference proteome</keyword>
<dbReference type="Proteomes" id="UP001165960">
    <property type="component" value="Unassembled WGS sequence"/>
</dbReference>
<evidence type="ECO:0000313" key="2">
    <source>
        <dbReference type="Proteomes" id="UP001165960"/>
    </source>
</evidence>
<name>A0ACC2TM23_9FUNG</name>
<accession>A0ACC2TM23</accession>
<gene>
    <name evidence="1" type="ORF">DSO57_1033894</name>
</gene>
<sequence length="603" mass="69143">MMSKKLSTQTMSKLLELCKRTGFLFPSAEIHGGLRGSYDYGVLGTELKRNIQNLWWQDMVHRRPENIVTIDTSILTPKSVFAASGHLSNFSDLLTDCKLSKERFRPDKAEELSLNKFHGNACFQIKAKNTDEAAQWQNELSSQHLKGIRTIRNGSDIYIFYSVFNKPYYEDKLFVPGLLRIINCPEELFNSPPREGLIFSEEDSNIDYIDFPYLGYVSSANSPFLTDPRAFNLMFKTFMGPVDPVKKIIDDTLIQYKEGTSRGDQDAHLHQEVERTVLQNIDGPTVYLRPETAQGVFVNYQYSLKHSGGKLPFGVAQAGKAFRNELAVEYAIFRTPEFEQLELEFFTAPGESTQWFQHWVNVRADWWKRYSNNFDKFRLAQHAEHDLAHYAQACTDIEYDFPWGWGEIEGVANRSDFDLKSHMDATGRKLGYLDAENNYIIPHVIESSSGLNRACLAFLFDAFTLEPETNRVILKLHPALAPIKVAILPLIAKPELLDVSQQLTDRFQNKAIPCKLISQTLKIGKRYYRQDEIGTPWCITVDFKTLEDHTVTLRHRDTQLQDRIHIDSVVSHIQSLLLASLKSPEDTPFRIPKIEPSEVPTQE</sequence>
<evidence type="ECO:0000313" key="1">
    <source>
        <dbReference type="EMBL" id="KAJ9075652.1"/>
    </source>
</evidence>